<protein>
    <recommendedName>
        <fullName evidence="5">Membrane protein P80</fullName>
    </recommendedName>
</protein>
<organism evidence="3 4">
    <name type="scientific">Mesomycoplasma molare</name>
    <dbReference type="NCBI Taxonomy" id="171288"/>
    <lineage>
        <taxon>Bacteria</taxon>
        <taxon>Bacillati</taxon>
        <taxon>Mycoplasmatota</taxon>
        <taxon>Mycoplasmoidales</taxon>
        <taxon>Metamycoplasmataceae</taxon>
        <taxon>Mesomycoplasma</taxon>
    </lineage>
</organism>
<feature type="compositionally biased region" description="Basic and acidic residues" evidence="1">
    <location>
        <begin position="14"/>
        <end position="28"/>
    </location>
</feature>
<proteinExistence type="predicted"/>
<dbReference type="EMBL" id="CP103423">
    <property type="protein sequence ID" value="UWD34324.1"/>
    <property type="molecule type" value="Genomic_DNA"/>
</dbReference>
<evidence type="ECO:0000256" key="2">
    <source>
        <dbReference type="SAM" id="Phobius"/>
    </source>
</evidence>
<sequence length="727" mass="84125">MSKEKISKKIARLNSKEKNKESQNKTPEQIKKQKIIKWSLLGVFSSILTAMAIGIPLGVSNISPRIAETRKPDTQVASIISPNNVLNITVSDLEKISKTESVANKEEFDQAKISLVKFLYEEEYKASKIFKNAWDKSFVNGKTSANSRFNSSLKSYDEVKETQRKFLEDERRRYQRSYGFQNWETEFNKYLSTDPKFGGSADFEKAIEYLTYKDIESKAFARFTPQFSTQFLYKDVKNRILSEDIKDENNNVIFKKGDRLFKDLIILDDSDDKGDKEVNAFIPNIEKTSDVQKTEEEKLKIKDEYRVSAFLTNSYVKDFINANEVVKRFYFDNDALLKDKFAFYSISQLTINATQNDKNANESWKIAKNDLKELLKYKVTAIDSSTQNASEVKTTLEIIENFKGNSTKDLKNRENDRILLNTINSSTNKENSQNLGQLPLRNLNQIFDTEDVSYAISFLDNLFSAKETNQILSTTLFNKLKEKLFTNSNASLLPDASTLNNKKLIEINEINRKIDDFIDKLDEGELKKAGDAFKETFGESDNQSYRISTIYKLSKNNFIIYSKKGLNIIAKEEIKTFDKLKELIKAELQLNANGQNDSSIKSNIKLNELFKELQADSIVLKQAINQKTFTDLLLKEHKANKSEEEKTKYIDSLKRNIENQFITYNNIQILAINSKIESYLNDIKKYNLNSDYNYENTKHDWFIKNKEEQNDVQTIYLALQKHFGLIK</sequence>
<keyword evidence="2" id="KW-0472">Membrane</keyword>
<dbReference type="RefSeq" id="WP_156925607.1">
    <property type="nucleotide sequence ID" value="NZ_CP103423.1"/>
</dbReference>
<accession>A0ABY5TUI6</accession>
<evidence type="ECO:0000256" key="1">
    <source>
        <dbReference type="SAM" id="MobiDB-lite"/>
    </source>
</evidence>
<keyword evidence="2" id="KW-0812">Transmembrane</keyword>
<evidence type="ECO:0000313" key="4">
    <source>
        <dbReference type="Proteomes" id="UP001058364"/>
    </source>
</evidence>
<keyword evidence="4" id="KW-1185">Reference proteome</keyword>
<keyword evidence="2" id="KW-1133">Transmembrane helix</keyword>
<reference evidence="3" key="1">
    <citation type="submission" date="2022-08" db="EMBL/GenBank/DDBJ databases">
        <title>Complete genome sequence of Mycoplasma molare type strain H 542.</title>
        <authorList>
            <person name="Spergser J."/>
        </authorList>
    </citation>
    <scope>NUCLEOTIDE SEQUENCE</scope>
    <source>
        <strain evidence="3">H 542</strain>
    </source>
</reference>
<name>A0ABY5TUI6_9BACT</name>
<dbReference type="Proteomes" id="UP001058364">
    <property type="component" value="Chromosome"/>
</dbReference>
<evidence type="ECO:0000313" key="3">
    <source>
        <dbReference type="EMBL" id="UWD34324.1"/>
    </source>
</evidence>
<gene>
    <name evidence="3" type="ORF">NX772_00640</name>
</gene>
<dbReference type="NCBIfam" id="NF045833">
    <property type="entry name" value="P80_membrane"/>
    <property type="match status" value="1"/>
</dbReference>
<feature type="region of interest" description="Disordered" evidence="1">
    <location>
        <begin position="1"/>
        <end position="28"/>
    </location>
</feature>
<feature type="transmembrane region" description="Helical" evidence="2">
    <location>
        <begin position="38"/>
        <end position="59"/>
    </location>
</feature>
<evidence type="ECO:0008006" key="5">
    <source>
        <dbReference type="Google" id="ProtNLM"/>
    </source>
</evidence>